<reference evidence="3" key="1">
    <citation type="submission" date="2024-07" db="EMBL/GenBank/DDBJ databases">
        <title>Two chromosome-level genome assemblies of Korean endemic species Abeliophyllum distichum and Forsythia ovata (Oleaceae).</title>
        <authorList>
            <person name="Jang H."/>
        </authorList>
    </citation>
    <scope>NUCLEOTIDE SEQUENCE [LARGE SCALE GENOMIC DNA]</scope>
</reference>
<evidence type="ECO:0000256" key="1">
    <source>
        <dbReference type="SAM" id="Phobius"/>
    </source>
</evidence>
<dbReference type="AlphaFoldDB" id="A0ABD1RT03"/>
<gene>
    <name evidence="2" type="ORF">Adt_27182</name>
</gene>
<evidence type="ECO:0000313" key="3">
    <source>
        <dbReference type="Proteomes" id="UP001604336"/>
    </source>
</evidence>
<organism evidence="2 3">
    <name type="scientific">Abeliophyllum distichum</name>
    <dbReference type="NCBI Taxonomy" id="126358"/>
    <lineage>
        <taxon>Eukaryota</taxon>
        <taxon>Viridiplantae</taxon>
        <taxon>Streptophyta</taxon>
        <taxon>Embryophyta</taxon>
        <taxon>Tracheophyta</taxon>
        <taxon>Spermatophyta</taxon>
        <taxon>Magnoliopsida</taxon>
        <taxon>eudicotyledons</taxon>
        <taxon>Gunneridae</taxon>
        <taxon>Pentapetalae</taxon>
        <taxon>asterids</taxon>
        <taxon>lamiids</taxon>
        <taxon>Lamiales</taxon>
        <taxon>Oleaceae</taxon>
        <taxon>Forsythieae</taxon>
        <taxon>Abeliophyllum</taxon>
    </lineage>
</organism>
<sequence>MYIYTPLKPQQNPTHFSLHFLVSSILSPSLLHILGQIQIGMALRTIFMLVTIMATISAAMAQDEFGMAPAPSPDHGAGHSLPVSAAVVGSSLVLCLLALIKN</sequence>
<feature type="transmembrane region" description="Helical" evidence="1">
    <location>
        <begin position="41"/>
        <end position="61"/>
    </location>
</feature>
<feature type="transmembrane region" description="Helical" evidence="1">
    <location>
        <begin position="81"/>
        <end position="100"/>
    </location>
</feature>
<dbReference type="PANTHER" id="PTHR33659">
    <property type="entry name" value="PROTEIN, PUTATIVE-RELATED-RELATED"/>
    <property type="match status" value="1"/>
</dbReference>
<comment type="caution">
    <text evidence="2">The sequence shown here is derived from an EMBL/GenBank/DDBJ whole genome shotgun (WGS) entry which is preliminary data.</text>
</comment>
<accession>A0ABD1RT03</accession>
<keyword evidence="1" id="KW-0812">Transmembrane</keyword>
<keyword evidence="1" id="KW-0472">Membrane</keyword>
<keyword evidence="3" id="KW-1185">Reference proteome</keyword>
<dbReference type="EMBL" id="JBFOLK010000008">
    <property type="protein sequence ID" value="KAL2491554.1"/>
    <property type="molecule type" value="Genomic_DNA"/>
</dbReference>
<name>A0ABD1RT03_9LAMI</name>
<protein>
    <submittedName>
        <fullName evidence="2">Uncharacterized protein</fullName>
    </submittedName>
</protein>
<keyword evidence="1" id="KW-1133">Transmembrane helix</keyword>
<dbReference type="PANTHER" id="PTHR33659:SF11">
    <property type="entry name" value="TRANSMEMBRANE PROTEIN"/>
    <property type="match status" value="1"/>
</dbReference>
<evidence type="ECO:0000313" key="2">
    <source>
        <dbReference type="EMBL" id="KAL2491554.1"/>
    </source>
</evidence>
<feature type="transmembrane region" description="Helical" evidence="1">
    <location>
        <begin position="16"/>
        <end position="34"/>
    </location>
</feature>
<proteinExistence type="predicted"/>
<dbReference type="Proteomes" id="UP001604336">
    <property type="component" value="Unassembled WGS sequence"/>
</dbReference>